<protein>
    <submittedName>
        <fullName evidence="1">Uncharacterized protein</fullName>
    </submittedName>
</protein>
<proteinExistence type="predicted"/>
<sequence length="140" mass="16097">MSFRPTHQHEGLFFWWEFDGVPYPFEDHADAPGVVFGWWTSQLMQLSYGARATPLVFFEGAPALVLTQEDNRIFASGEGFGPVEVEWESLASALQQAIITVAPAFEQMDRAWAKRFREDADRLDEIKGYRKNTRKKQNPI</sequence>
<reference evidence="2" key="1">
    <citation type="journal article" date="2019" name="Int. J. Syst. Evol. Microbiol.">
        <title>The Global Catalogue of Microorganisms (GCM) 10K type strain sequencing project: providing services to taxonomists for standard genome sequencing and annotation.</title>
        <authorList>
            <consortium name="The Broad Institute Genomics Platform"/>
            <consortium name="The Broad Institute Genome Sequencing Center for Infectious Disease"/>
            <person name="Wu L."/>
            <person name="Ma J."/>
        </authorList>
    </citation>
    <scope>NUCLEOTIDE SEQUENCE [LARGE SCALE GENOMIC DNA]</scope>
    <source>
        <strain evidence="2">JCM 14370</strain>
    </source>
</reference>
<accession>A0ABQ2D0M7</accession>
<evidence type="ECO:0000313" key="2">
    <source>
        <dbReference type="Proteomes" id="UP000632222"/>
    </source>
</evidence>
<dbReference type="EMBL" id="BMOD01000003">
    <property type="protein sequence ID" value="GGJ28134.1"/>
    <property type="molecule type" value="Genomic_DNA"/>
</dbReference>
<organism evidence="1 2">
    <name type="scientific">Deinococcus roseus</name>
    <dbReference type="NCBI Taxonomy" id="392414"/>
    <lineage>
        <taxon>Bacteria</taxon>
        <taxon>Thermotogati</taxon>
        <taxon>Deinococcota</taxon>
        <taxon>Deinococci</taxon>
        <taxon>Deinococcales</taxon>
        <taxon>Deinococcaceae</taxon>
        <taxon>Deinococcus</taxon>
    </lineage>
</organism>
<keyword evidence="2" id="KW-1185">Reference proteome</keyword>
<dbReference type="Proteomes" id="UP000632222">
    <property type="component" value="Unassembled WGS sequence"/>
</dbReference>
<name>A0ABQ2D0M7_9DEIO</name>
<gene>
    <name evidence="1" type="ORF">GCM10008938_12810</name>
</gene>
<evidence type="ECO:0000313" key="1">
    <source>
        <dbReference type="EMBL" id="GGJ28134.1"/>
    </source>
</evidence>
<comment type="caution">
    <text evidence="1">The sequence shown here is derived from an EMBL/GenBank/DDBJ whole genome shotgun (WGS) entry which is preliminary data.</text>
</comment>